<dbReference type="Proteomes" id="UP001470230">
    <property type="component" value="Unassembled WGS sequence"/>
</dbReference>
<evidence type="ECO:0000259" key="9">
    <source>
        <dbReference type="PROSITE" id="PS50078"/>
    </source>
</evidence>
<evidence type="ECO:0000256" key="5">
    <source>
        <dbReference type="ARBA" id="ARBA00022840"/>
    </source>
</evidence>
<evidence type="ECO:0000313" key="11">
    <source>
        <dbReference type="Proteomes" id="UP001470230"/>
    </source>
</evidence>
<dbReference type="PANTHER" id="PTHR24345">
    <property type="entry name" value="SERINE/THREONINE-PROTEIN KINASE PLK"/>
    <property type="match status" value="1"/>
</dbReference>
<dbReference type="EC" id="2.7.11.21" evidence="7"/>
<dbReference type="PROSITE" id="PS00108">
    <property type="entry name" value="PROTEIN_KINASE_ST"/>
    <property type="match status" value="1"/>
</dbReference>
<dbReference type="SUPFAM" id="SSF56112">
    <property type="entry name" value="Protein kinase-like (PK-like)"/>
    <property type="match status" value="1"/>
</dbReference>
<evidence type="ECO:0000259" key="8">
    <source>
        <dbReference type="PROSITE" id="PS50011"/>
    </source>
</evidence>
<feature type="domain" description="Protein kinase" evidence="8">
    <location>
        <begin position="24"/>
        <end position="285"/>
    </location>
</feature>
<proteinExistence type="inferred from homology"/>
<dbReference type="InterPro" id="IPR017441">
    <property type="entry name" value="Protein_kinase_ATP_BS"/>
</dbReference>
<keyword evidence="4 7" id="KW-0418">Kinase</keyword>
<dbReference type="InterPro" id="IPR011009">
    <property type="entry name" value="Kinase-like_dom_sf"/>
</dbReference>
<dbReference type="InterPro" id="IPR036947">
    <property type="entry name" value="POLO_box_dom_sf"/>
</dbReference>
<dbReference type="InterPro" id="IPR000719">
    <property type="entry name" value="Prot_kinase_dom"/>
</dbReference>
<evidence type="ECO:0000256" key="2">
    <source>
        <dbReference type="ARBA" id="ARBA00022679"/>
    </source>
</evidence>
<comment type="similarity">
    <text evidence="7">Belongs to the protein kinase superfamily. Ser/Thr protein kinase family. CDC5/Polo subfamily.</text>
</comment>
<dbReference type="Pfam" id="PF00659">
    <property type="entry name" value="POLO_box"/>
    <property type="match status" value="2"/>
</dbReference>
<dbReference type="InterPro" id="IPR000959">
    <property type="entry name" value="POLO_box_dom"/>
</dbReference>
<dbReference type="SMART" id="SM00220">
    <property type="entry name" value="S_TKc"/>
    <property type="match status" value="1"/>
</dbReference>
<dbReference type="Gene3D" id="3.30.1120.30">
    <property type="entry name" value="POLO box domain"/>
    <property type="match status" value="2"/>
</dbReference>
<feature type="domain" description="POLO box" evidence="9">
    <location>
        <begin position="456"/>
        <end position="543"/>
    </location>
</feature>
<comment type="caution">
    <text evidence="10">The sequence shown here is derived from an EMBL/GenBank/DDBJ whole genome shotgun (WGS) entry which is preliminary data.</text>
</comment>
<feature type="binding site" evidence="6">
    <location>
        <position position="53"/>
    </location>
    <ligand>
        <name>ATP</name>
        <dbReference type="ChEBI" id="CHEBI:30616"/>
    </ligand>
</feature>
<organism evidence="10 11">
    <name type="scientific">Tritrichomonas musculus</name>
    <dbReference type="NCBI Taxonomy" id="1915356"/>
    <lineage>
        <taxon>Eukaryota</taxon>
        <taxon>Metamonada</taxon>
        <taxon>Parabasalia</taxon>
        <taxon>Tritrichomonadida</taxon>
        <taxon>Tritrichomonadidae</taxon>
        <taxon>Tritrichomonas</taxon>
    </lineage>
</organism>
<accession>A0ABR2JQ33</accession>
<dbReference type="Gene3D" id="1.10.510.10">
    <property type="entry name" value="Transferase(Phosphotransferase) domain 1"/>
    <property type="match status" value="1"/>
</dbReference>
<reference evidence="10 11" key="1">
    <citation type="submission" date="2024-04" db="EMBL/GenBank/DDBJ databases">
        <title>Tritrichomonas musculus Genome.</title>
        <authorList>
            <person name="Alves-Ferreira E."/>
            <person name="Grigg M."/>
            <person name="Lorenzi H."/>
            <person name="Galac M."/>
        </authorList>
    </citation>
    <scope>NUCLEOTIDE SEQUENCE [LARGE SCALE GENOMIC DNA]</scope>
    <source>
        <strain evidence="10 11">EAF2021</strain>
    </source>
</reference>
<keyword evidence="3 6" id="KW-0547">Nucleotide-binding</keyword>
<keyword evidence="2 7" id="KW-0808">Transferase</keyword>
<dbReference type="PANTHER" id="PTHR24345:SF0">
    <property type="entry name" value="CELL CYCLE SERINE_THREONINE-PROTEIN KINASE CDC5_MSD2"/>
    <property type="match status" value="1"/>
</dbReference>
<dbReference type="PROSITE" id="PS50011">
    <property type="entry name" value="PROTEIN_KINASE_DOM"/>
    <property type="match status" value="1"/>
</dbReference>
<dbReference type="PROSITE" id="PS00107">
    <property type="entry name" value="PROTEIN_KINASE_ATP"/>
    <property type="match status" value="1"/>
</dbReference>
<keyword evidence="5 6" id="KW-0067">ATP-binding</keyword>
<dbReference type="InterPro" id="IPR008271">
    <property type="entry name" value="Ser/Thr_kinase_AS"/>
</dbReference>
<sequence length="650" mass="74312">MSAPQIHVPPKIIYTREDGTREVFISQEKLGHGGFAVVNRVIHQNTNKSYAMKVISKDRYSSSKSKASLEKLKNEMQIQKSLNHPNVVQSKISFSDEFNHYIILEYCPGKSVREYLRKSEKGYLSEPEVRKILSDVIQGLVYLHNHRIIHHDIKLENFLIGSDGKVKIADFGISSVLKDENEKKYTFCGTSSYLSPEIIQKENKGHSFEVDIWALGVSAFIMLTGQQPFDGRDKEIIYEKIKNCEYHFPITINLSNEAKDFIKSILRLDPHKRPTASDLVTHPFMTKLDKDRVQLFRPPQIPQKVTPFIPISYQKVQSLTPTNSFQKDPCFPSNQPSQNVQTFQKAQAPSINAKVPPPPPPPPANNVHDIRNIPVLLRPLTSVNVSGLRTASIGIPRAPSQNSDEYEGPLKKLGINNNNVNSEICNNSLPCFYENNQSNSNLNSGVKKTFSIPNTFVTKYCFHHDDLGYLLGDGTVGICFKDGSRIIFDPHEEFLQFYKNAFSSVEIIDLDDYTTIENSSESSSDRIQKKILLVRKMAKSFKKMKNLYDMPVHQYDSSVQLHHVKHFLKRDDSILFKLNDKNVQVNFNDHKKLIIFWKINKMCIVRVLKEKCCLLDLSDVIGMNSNCDEFKKYKNAREMLAYLSKKSQNS</sequence>
<protein>
    <recommendedName>
        <fullName evidence="7">Serine/threonine-protein kinase PLK</fullName>
        <ecNumber evidence="7">2.7.11.21</ecNumber>
    </recommendedName>
    <alternativeName>
        <fullName evidence="7">Polo-like kinase</fullName>
    </alternativeName>
</protein>
<name>A0ABR2JQ33_9EUKA</name>
<gene>
    <name evidence="10" type="ORF">M9Y10_003574</name>
</gene>
<comment type="catalytic activity">
    <reaction evidence="7">
        <text>L-threonyl-[protein] + ATP = O-phospho-L-threonyl-[protein] + ADP + H(+)</text>
        <dbReference type="Rhea" id="RHEA:46608"/>
        <dbReference type="Rhea" id="RHEA-COMP:11060"/>
        <dbReference type="Rhea" id="RHEA-COMP:11605"/>
        <dbReference type="ChEBI" id="CHEBI:15378"/>
        <dbReference type="ChEBI" id="CHEBI:30013"/>
        <dbReference type="ChEBI" id="CHEBI:30616"/>
        <dbReference type="ChEBI" id="CHEBI:61977"/>
        <dbReference type="ChEBI" id="CHEBI:456216"/>
        <dbReference type="EC" id="2.7.11.21"/>
    </reaction>
</comment>
<dbReference type="SUPFAM" id="SSF82615">
    <property type="entry name" value="Polo-box domain"/>
    <property type="match status" value="2"/>
</dbReference>
<dbReference type="PROSITE" id="PS50078">
    <property type="entry name" value="POLO_BOX"/>
    <property type="match status" value="1"/>
</dbReference>
<evidence type="ECO:0000256" key="3">
    <source>
        <dbReference type="ARBA" id="ARBA00022741"/>
    </source>
</evidence>
<evidence type="ECO:0000313" key="10">
    <source>
        <dbReference type="EMBL" id="KAK8880876.1"/>
    </source>
</evidence>
<dbReference type="EMBL" id="JAPFFF010000010">
    <property type="protein sequence ID" value="KAK8880876.1"/>
    <property type="molecule type" value="Genomic_DNA"/>
</dbReference>
<keyword evidence="11" id="KW-1185">Reference proteome</keyword>
<keyword evidence="1 7" id="KW-0723">Serine/threonine-protein kinase</keyword>
<evidence type="ECO:0000256" key="6">
    <source>
        <dbReference type="PROSITE-ProRule" id="PRU10141"/>
    </source>
</evidence>
<evidence type="ECO:0000256" key="4">
    <source>
        <dbReference type="ARBA" id="ARBA00022777"/>
    </source>
</evidence>
<evidence type="ECO:0000256" key="1">
    <source>
        <dbReference type="ARBA" id="ARBA00022527"/>
    </source>
</evidence>
<evidence type="ECO:0000256" key="7">
    <source>
        <dbReference type="RuleBase" id="RU361162"/>
    </source>
</evidence>
<dbReference type="Pfam" id="PF00069">
    <property type="entry name" value="Pkinase"/>
    <property type="match status" value="1"/>
</dbReference>